<evidence type="ECO:0000313" key="29">
    <source>
        <dbReference type="EMBL" id="KKH13284.1"/>
    </source>
</evidence>
<dbReference type="EMBL" id="JJOU01000103">
    <property type="protein sequence ID" value="KKG14567.1"/>
    <property type="molecule type" value="Genomic_DNA"/>
</dbReference>
<dbReference type="Proteomes" id="UP000034657">
    <property type="component" value="Unassembled WGS sequence"/>
</dbReference>
<evidence type="ECO:0000313" key="108">
    <source>
        <dbReference type="Proteomes" id="UP000034925"/>
    </source>
</evidence>
<dbReference type="EMBL" id="JJPT01000154">
    <property type="protein sequence ID" value="KKG87880.1"/>
    <property type="molecule type" value="Genomic_DNA"/>
</dbReference>
<dbReference type="Proteomes" id="UP000034152">
    <property type="component" value="Unassembled WGS sequence"/>
</dbReference>
<dbReference type="Proteomes" id="UP000034758">
    <property type="component" value="Unassembled WGS sequence"/>
</dbReference>
<dbReference type="Proteomes" id="UP000033864">
    <property type="component" value="Unassembled WGS sequence"/>
</dbReference>
<sequence length="73" mass="8064">MGKDFHFLFSGSVSDRPSENMTQLTGFHFNSKTTTLVKNILITLENSPGQNLSIKVKLIVPKKILSICKISGL</sequence>
<evidence type="ECO:0000313" key="13">
    <source>
        <dbReference type="EMBL" id="KKG54544.1"/>
    </source>
</evidence>
<evidence type="ECO:0000313" key="12">
    <source>
        <dbReference type="EMBL" id="KKG51363.1"/>
    </source>
</evidence>
<dbReference type="EMBL" id="JJQW01000065">
    <property type="protein sequence ID" value="KKH88201.1"/>
    <property type="molecule type" value="Genomic_DNA"/>
</dbReference>
<evidence type="ECO:0000313" key="106">
    <source>
        <dbReference type="Proteomes" id="UP000034872"/>
    </source>
</evidence>
<evidence type="ECO:0000313" key="69">
    <source>
        <dbReference type="Proteomes" id="UP000034047"/>
    </source>
</evidence>
<dbReference type="EMBL" id="JJPF01000139">
    <property type="protein sequence ID" value="KKG39143.1"/>
    <property type="molecule type" value="Genomic_DNA"/>
</dbReference>
<evidence type="ECO:0000313" key="103">
    <source>
        <dbReference type="Proteomes" id="UP000034817"/>
    </source>
</evidence>
<evidence type="ECO:0000313" key="59">
    <source>
        <dbReference type="Proteomes" id="UP000033835"/>
    </source>
</evidence>
<evidence type="ECO:0000313" key="100">
    <source>
        <dbReference type="Proteomes" id="UP000034692"/>
    </source>
</evidence>
<dbReference type="Proteomes" id="UP000034672">
    <property type="component" value="Unassembled WGS sequence"/>
</dbReference>
<dbReference type="EMBL" id="JJQN01000137">
    <property type="protein sequence ID" value="KKH57317.1"/>
    <property type="molecule type" value="Genomic_DNA"/>
</dbReference>
<evidence type="ECO:0000313" key="62">
    <source>
        <dbReference type="Proteomes" id="UP000033885"/>
    </source>
</evidence>
<dbReference type="EMBL" id="JJOR01000021">
    <property type="protein sequence ID" value="KKG08028.1"/>
    <property type="molecule type" value="Genomic_DNA"/>
</dbReference>
<dbReference type="EMBL" id="JJPO01000025">
    <property type="protein sequence ID" value="KKG75783.1"/>
    <property type="molecule type" value="Genomic_DNA"/>
</dbReference>
<dbReference type="EMBL" id="JJQS01000085">
    <property type="protein sequence ID" value="KKH74307.1"/>
    <property type="molecule type" value="Genomic_DNA"/>
</dbReference>
<evidence type="ECO:0000313" key="84">
    <source>
        <dbReference type="Proteomes" id="UP000034338"/>
    </source>
</evidence>
<dbReference type="Proteomes" id="UP000034142">
    <property type="component" value="Unassembled WGS sequence"/>
</dbReference>
<dbReference type="Proteomes" id="UP000033835">
    <property type="component" value="Unassembled WGS sequence"/>
</dbReference>
<dbReference type="EMBL" id="JJQZ01000123">
    <property type="protein sequence ID" value="KKH93967.1"/>
    <property type="molecule type" value="Genomic_DNA"/>
</dbReference>
<dbReference type="Proteomes" id="UP000034064">
    <property type="component" value="Unassembled WGS sequence"/>
</dbReference>
<dbReference type="EMBL" id="JJQQ01000003">
    <property type="protein sequence ID" value="KKH70260.1"/>
    <property type="molecule type" value="Genomic_DNA"/>
</dbReference>
<dbReference type="Proteomes" id="UP000034399">
    <property type="component" value="Unassembled WGS sequence"/>
</dbReference>
<dbReference type="Proteomes" id="UP000034259">
    <property type="component" value="Unassembled WGS sequence"/>
</dbReference>
<reference evidence="58 59" key="1">
    <citation type="journal article" date="2015" name="ISME J.">
        <title>Genomic and phenotypic differentiation among Methanosarcina mazei populations from Columbia River sediment.</title>
        <authorList>
            <person name="Youngblut N.D."/>
            <person name="Wirth J.S."/>
            <person name="Henriksen J.R."/>
            <person name="Smith M."/>
            <person name="Simon H."/>
            <person name="Metcalf W.W."/>
            <person name="Whitaker R.J."/>
        </authorList>
    </citation>
    <scope>NUCLEOTIDE SEQUENCE [LARGE SCALE GENOMIC DNA]</scope>
    <source>
        <strain evidence="31 70">1.F.A.1A.3</strain>
        <strain evidence="33 101">1.F.A.1B.3</strain>
        <strain evidence="32 65">1.F.A.1B.4</strain>
        <strain evidence="35 77">1.F.A.2.8</strain>
        <strain evidence="34 107">1.F.M.0.5</strain>
        <strain evidence="36 84">1.H.A.0.1</strain>
        <strain evidence="39 102">1.H.A.1A.1</strain>
        <strain evidence="37 67">1.H.A.1A.3</strain>
        <strain evidence="38 99">1.H.A.1A.4</strain>
        <strain evidence="40 60">1.H.A.1A.6</strain>
        <strain evidence="41 81">1.H.A.2.1</strain>
        <strain evidence="43 78">1.H.A.2.3</strain>
        <strain evidence="42 89">1.H.A.2.6</strain>
        <strain evidence="45 100">1.H.A.2.7</strain>
        <strain evidence="44">1.H.A.2.8</strain>
        <strain evidence="46 64">1.H.M.0.1</strain>
        <strain evidence="48 108">1.H.M.1A.1</strain>
        <strain evidence="47 68">1.H.M.1A.2</strain>
        <strain evidence="51 105">1.H.M.1A.3</strain>
        <strain evidence="50 74">1.H.M.2.1</strain>
        <strain evidence="49 58">1.H.M.2.2</strain>
        <strain evidence="52 109">1.H.M.2.3</strain>
        <strain evidence="53 98">1.H.M.2.4</strain>
        <strain evidence="54 106">1.H.T.2.1</strain>
        <strain evidence="55 62">1.H.T.2.3</strain>
        <strain evidence="56 91">1.H.T.2.5</strain>
        <strain evidence="3 72">2.F.A.2.3</strain>
        <strain evidence="1 94">2.F.A.2.4</strain>
        <strain evidence="2 95">2.F.T.0.2</strain>
        <strain evidence="4 69">2.F.T.2.6</strain>
        <strain evidence="7 86">3.F.A.1A.1</strain>
        <strain evidence="5 61">3.F.A.1A.3</strain>
        <strain evidence="6 83">3.F.A.1B.1</strain>
        <strain evidence="8 93">3.F.A.2.12</strain>
        <strain evidence="10 97">3.F.A.2.3</strain>
        <strain evidence="9 73">3.F.A.2.5</strain>
        <strain evidence="12 76">3.F.A.2.6</strain>
        <strain evidence="11 79">3.F.A.2.7</strain>
        <strain evidence="13 75">3.F.T.1A.1</strain>
        <strain evidence="14 82">3.F.T.1A.2</strain>
        <strain evidence="15 92">3.F.T.1A.4</strain>
        <strain evidence="16 88">3.F.T.2.1</strain>
        <strain evidence="17">3.H.A.1A.1</strain>
        <strain evidence="18 71">3.H.A.1A.2</strain>
        <strain evidence="19 66">3.H.A.2.1</strain>
        <strain evidence="20 103">3.H.A.2.4</strain>
        <strain evidence="21 63">3.H.A.2.5</strain>
        <strain evidence="24 111">3.H.A.2.6</strain>
        <strain evidence="22 87">3.H.A.2.8</strain>
        <strain evidence="23 96">3.H.M.1A.1</strain>
        <strain evidence="25 90">3.H.M.1B.1</strain>
        <strain evidence="26 59">3.H.M.1B.2</strain>
        <strain evidence="27 80">3.H.M.1B.5</strain>
        <strain evidence="29 85">3.H.M.2.7</strain>
        <strain evidence="28 104">3.H.T.1A.1</strain>
        <strain evidence="30 110">3.H.T.1A.2</strain>
    </source>
</reference>
<dbReference type="EMBL" id="JJQJ01000225">
    <property type="protein sequence ID" value="KKH43760.1"/>
    <property type="molecule type" value="Genomic_DNA"/>
</dbReference>
<evidence type="ECO:0000313" key="36">
    <source>
        <dbReference type="EMBL" id="KKH33823.1"/>
    </source>
</evidence>
<dbReference type="EMBL" id="JJPR01000012">
    <property type="protein sequence ID" value="KKG90229.1"/>
    <property type="molecule type" value="Genomic_DNA"/>
</dbReference>
<dbReference type="EMBL" id="JJPU01000160">
    <property type="protein sequence ID" value="KKG93945.1"/>
    <property type="molecule type" value="Genomic_DNA"/>
</dbReference>
<dbReference type="Proteomes" id="UP000034872">
    <property type="component" value="Unassembled WGS sequence"/>
</dbReference>
<evidence type="ECO:0000313" key="2">
    <source>
        <dbReference type="EMBL" id="KKG01373.1"/>
    </source>
</evidence>
<dbReference type="Proteomes" id="UP000033885">
    <property type="component" value="Unassembled WGS sequence"/>
</dbReference>
<dbReference type="EMBL" id="JJQP01000316">
    <property type="protein sequence ID" value="KKH60453.1"/>
    <property type="molecule type" value="Genomic_DNA"/>
</dbReference>
<reference evidence="57 112" key="2">
    <citation type="submission" date="2018-05" db="EMBL/GenBank/DDBJ databases">
        <title>Methanosarcina gilichinskyana sp. nov., a novel methanogenic archaeon isolated from Holocene permafrost, North East Russia.</title>
        <authorList>
            <person name="Oshurkova V."/>
            <person name="Meer M."/>
            <person name="Bochkareva O."/>
            <person name="Shcherbakova V."/>
        </authorList>
    </citation>
    <scope>NUCLEOTIDE SEQUENCE [LARGE SCALE GENOMIC DNA]</scope>
    <source>
        <strain evidence="57 112">JL01</strain>
    </source>
</reference>
<dbReference type="Proteomes" id="UP000300067">
    <property type="component" value="Chromosome"/>
</dbReference>
<evidence type="ECO:0000313" key="9">
    <source>
        <dbReference type="EMBL" id="KKG39143.1"/>
    </source>
</evidence>
<dbReference type="EMBL" id="JJPI01000071">
    <property type="protein sequence ID" value="KKG54544.1"/>
    <property type="molecule type" value="Genomic_DNA"/>
</dbReference>
<dbReference type="EMBL" id="JJPM01000272">
    <property type="protein sequence ID" value="KKG69697.1"/>
    <property type="molecule type" value="Genomic_DNA"/>
</dbReference>
<evidence type="ECO:0000313" key="95">
    <source>
        <dbReference type="Proteomes" id="UP000034597"/>
    </source>
</evidence>
<dbReference type="Proteomes" id="UP000034338">
    <property type="component" value="Unassembled WGS sequence"/>
</dbReference>
<dbReference type="Proteomes" id="UP000034577">
    <property type="component" value="Unassembled WGS sequence"/>
</dbReference>
<evidence type="ECO:0000313" key="47">
    <source>
        <dbReference type="EMBL" id="KKH74307.1"/>
    </source>
</evidence>
<dbReference type="Proteomes" id="UP000034243">
    <property type="component" value="Unassembled WGS sequence"/>
</dbReference>
<evidence type="ECO:0000313" key="25">
    <source>
        <dbReference type="EMBL" id="KKG93945.1"/>
    </source>
</evidence>
<dbReference type="Proteomes" id="UP000034820">
    <property type="component" value="Unassembled WGS sequence"/>
</dbReference>
<dbReference type="EMBL" id="JJQA01000092">
    <property type="protein sequence ID" value="KKH15046.1"/>
    <property type="molecule type" value="Genomic_DNA"/>
</dbReference>
<evidence type="ECO:0000313" key="93">
    <source>
        <dbReference type="Proteomes" id="UP000034577"/>
    </source>
</evidence>
<evidence type="ECO:0000313" key="81">
    <source>
        <dbReference type="Proteomes" id="UP000034259"/>
    </source>
</evidence>
<evidence type="ECO:0000313" key="35">
    <source>
        <dbReference type="EMBL" id="KKH33238.1"/>
    </source>
</evidence>
<dbReference type="EMBL" id="JJPB01000085">
    <property type="protein sequence ID" value="KKG31131.1"/>
    <property type="molecule type" value="Genomic_DNA"/>
</dbReference>
<evidence type="ECO:0000313" key="21">
    <source>
        <dbReference type="EMBL" id="KKG81944.1"/>
    </source>
</evidence>
<evidence type="ECO:0000313" key="68">
    <source>
        <dbReference type="Proteomes" id="UP000034040"/>
    </source>
</evidence>
<dbReference type="EMBL" id="JJOS01000126">
    <property type="protein sequence ID" value="KKF98630.1"/>
    <property type="molecule type" value="Genomic_DNA"/>
</dbReference>
<evidence type="ECO:0000313" key="77">
    <source>
        <dbReference type="Proteomes" id="UP000034227"/>
    </source>
</evidence>
<evidence type="ECO:0000313" key="44">
    <source>
        <dbReference type="EMBL" id="KKH60453.1"/>
    </source>
</evidence>
<evidence type="ECO:0000313" key="7">
    <source>
        <dbReference type="EMBL" id="KKG36675.1"/>
    </source>
</evidence>
<dbReference type="EMBL" id="JJPG01000092">
    <property type="protein sequence ID" value="KKG51363.1"/>
    <property type="molecule type" value="Genomic_DNA"/>
</dbReference>
<dbReference type="Proteomes" id="UP000033878">
    <property type="component" value="Unassembled WGS sequence"/>
</dbReference>
<evidence type="ECO:0000313" key="98">
    <source>
        <dbReference type="Proteomes" id="UP000034668"/>
    </source>
</evidence>
<evidence type="ECO:0000313" key="1">
    <source>
        <dbReference type="EMBL" id="KKF98630.1"/>
    </source>
</evidence>
<dbReference type="EMBL" id="JJPK01000046">
    <property type="protein sequence ID" value="KKG62906.1"/>
    <property type="molecule type" value="Genomic_DNA"/>
</dbReference>
<dbReference type="Proteomes" id="UP000034047">
    <property type="component" value="Unassembled WGS sequence"/>
</dbReference>
<evidence type="ECO:0000313" key="82">
    <source>
        <dbReference type="Proteomes" id="UP000034279"/>
    </source>
</evidence>
<dbReference type="EMBL" id="JJPQ01000079">
    <property type="protein sequence ID" value="KKG81944.1"/>
    <property type="molecule type" value="Genomic_DNA"/>
</dbReference>
<evidence type="ECO:0000313" key="56">
    <source>
        <dbReference type="EMBL" id="KKI05962.1"/>
    </source>
</evidence>
<accession>A0A0F8L469</accession>
<evidence type="ECO:0000313" key="90">
    <source>
        <dbReference type="Proteomes" id="UP000034468"/>
    </source>
</evidence>
<dbReference type="EMBL" id="JJRB01000021">
    <property type="protein sequence ID" value="KKI05962.1"/>
    <property type="molecule type" value="Genomic_DNA"/>
</dbReference>
<evidence type="ECO:0000313" key="80">
    <source>
        <dbReference type="Proteomes" id="UP000034253"/>
    </source>
</evidence>
<dbReference type="Proteomes" id="UP000034667">
    <property type="component" value="Unassembled WGS sequence"/>
</dbReference>
<dbReference type="EMBL" id="JJQH01000197">
    <property type="protein sequence ID" value="KKH34272.1"/>
    <property type="molecule type" value="Genomic_DNA"/>
</dbReference>
<dbReference type="Proteomes" id="UP000034842">
    <property type="component" value="Unassembled WGS sequence"/>
</dbReference>
<dbReference type="EMBL" id="JJQO01000155">
    <property type="protein sequence ID" value="KKH64836.1"/>
    <property type="molecule type" value="Genomic_DNA"/>
</dbReference>
<evidence type="ECO:0000313" key="85">
    <source>
        <dbReference type="Proteomes" id="UP000034387"/>
    </source>
</evidence>
<evidence type="ECO:0000313" key="33">
    <source>
        <dbReference type="EMBL" id="KKH23788.1"/>
    </source>
</evidence>
<evidence type="ECO:0000313" key="110">
    <source>
        <dbReference type="Proteomes" id="UP000034944"/>
    </source>
</evidence>
<dbReference type="Proteomes" id="UP000034547">
    <property type="component" value="Unassembled WGS sequence"/>
</dbReference>
<evidence type="ECO:0000313" key="15">
    <source>
        <dbReference type="EMBL" id="KKG62906.1"/>
    </source>
</evidence>
<evidence type="ECO:0000313" key="53">
    <source>
        <dbReference type="EMBL" id="KKH90626.1"/>
    </source>
</evidence>
<dbReference type="EMBL" id="JJQB01000004">
    <property type="protein sequence ID" value="KKH23788.1"/>
    <property type="molecule type" value="Genomic_DNA"/>
</dbReference>
<dbReference type="EMBL" id="JJPY01000106">
    <property type="protein sequence ID" value="KKH06136.1"/>
    <property type="molecule type" value="Genomic_DNA"/>
</dbReference>
<dbReference type="Proteomes" id="UP000034298">
    <property type="component" value="Unassembled WGS sequence"/>
</dbReference>
<evidence type="ECO:0000313" key="78">
    <source>
        <dbReference type="Proteomes" id="UP000034232"/>
    </source>
</evidence>
<evidence type="ECO:0000313" key="22">
    <source>
        <dbReference type="EMBL" id="KKG84920.1"/>
    </source>
</evidence>
<evidence type="ECO:0000313" key="94">
    <source>
        <dbReference type="Proteomes" id="UP000034578"/>
    </source>
</evidence>
<dbReference type="Proteomes" id="UP000034424">
    <property type="component" value="Unassembled WGS sequence"/>
</dbReference>
<dbReference type="Proteomes" id="UP000034253">
    <property type="component" value="Unassembled WGS sequence"/>
</dbReference>
<dbReference type="EMBL" id="JJQX01000200">
    <property type="protein sequence ID" value="KKH90626.1"/>
    <property type="molecule type" value="Genomic_DNA"/>
</dbReference>
<evidence type="ECO:0000313" key="79">
    <source>
        <dbReference type="Proteomes" id="UP000034243"/>
    </source>
</evidence>
<dbReference type="EMBL" id="JJPV01000090">
    <property type="protein sequence ID" value="KKG98031.1"/>
    <property type="molecule type" value="Genomic_DNA"/>
</dbReference>
<keyword evidence="94" id="KW-1185">Reference proteome</keyword>
<dbReference type="EMBL" id="JJPD01000159">
    <property type="protein sequence ID" value="KKG38280.1"/>
    <property type="molecule type" value="Genomic_DNA"/>
</dbReference>
<evidence type="ECO:0000313" key="32">
    <source>
        <dbReference type="EMBL" id="KKH23267.1"/>
    </source>
</evidence>
<evidence type="ECO:0000313" key="37">
    <source>
        <dbReference type="EMBL" id="KKH34272.1"/>
    </source>
</evidence>
<evidence type="ECO:0000313" key="73">
    <source>
        <dbReference type="Proteomes" id="UP000034151"/>
    </source>
</evidence>
<evidence type="ECO:0000313" key="101">
    <source>
        <dbReference type="Proteomes" id="UP000034733"/>
    </source>
</evidence>
<evidence type="ECO:0000313" key="74">
    <source>
        <dbReference type="Proteomes" id="UP000034152"/>
    </source>
</evidence>
<dbReference type="Proteomes" id="UP000034578">
    <property type="component" value="Unassembled WGS sequence"/>
</dbReference>
<dbReference type="Proteomes" id="UP000034950">
    <property type="component" value="Unassembled WGS sequence"/>
</dbReference>
<evidence type="ECO:0000313" key="55">
    <source>
        <dbReference type="EMBL" id="KKI03830.1"/>
    </source>
</evidence>
<evidence type="ECO:0000313" key="91">
    <source>
        <dbReference type="Proteomes" id="UP000034547"/>
    </source>
</evidence>
<dbReference type="Proteomes" id="UP000033933">
    <property type="component" value="Unassembled WGS sequence"/>
</dbReference>
<dbReference type="Proteomes" id="UP000034001">
    <property type="component" value="Unassembled WGS sequence"/>
</dbReference>
<evidence type="ECO:0000313" key="45">
    <source>
        <dbReference type="EMBL" id="KKH64836.1"/>
    </source>
</evidence>
<dbReference type="EMBL" id="JJPZ01000010">
    <property type="protein sequence ID" value="KKH14784.1"/>
    <property type="molecule type" value="Genomic_DNA"/>
</dbReference>
<evidence type="ECO:0000313" key="105">
    <source>
        <dbReference type="Proteomes" id="UP000034842"/>
    </source>
</evidence>
<organism evidence="23 96">
    <name type="scientific">Methanosarcina mazei</name>
    <name type="common">Methanosarcina frisia</name>
    <dbReference type="NCBI Taxonomy" id="2209"/>
    <lineage>
        <taxon>Archaea</taxon>
        <taxon>Methanobacteriati</taxon>
        <taxon>Methanobacteriota</taxon>
        <taxon>Stenosarchaea group</taxon>
        <taxon>Methanomicrobia</taxon>
        <taxon>Methanosarcinales</taxon>
        <taxon>Methanosarcinaceae</taxon>
        <taxon>Methanosarcina</taxon>
    </lineage>
</organism>
<evidence type="ECO:0000313" key="112">
    <source>
        <dbReference type="Proteomes" id="UP000300067"/>
    </source>
</evidence>
<proteinExistence type="predicted"/>
<evidence type="ECO:0000313" key="31">
    <source>
        <dbReference type="EMBL" id="KKH15046.1"/>
    </source>
</evidence>
<name>A0A0F8L469_METMZ</name>
<evidence type="ECO:0000313" key="61">
    <source>
        <dbReference type="Proteomes" id="UP000033878"/>
    </source>
</evidence>
<evidence type="ECO:0000313" key="16">
    <source>
        <dbReference type="EMBL" id="KKG67688.1"/>
    </source>
</evidence>
<evidence type="ECO:0000313" key="38">
    <source>
        <dbReference type="EMBL" id="KKH36633.1"/>
    </source>
</evidence>
<dbReference type="AlphaFoldDB" id="A0A0F8L469"/>
<dbReference type="Proteomes" id="UP000034944">
    <property type="component" value="Unassembled WGS sequence"/>
</dbReference>
<dbReference type="Proteomes" id="UP000034937">
    <property type="component" value="Unassembled WGS sequence"/>
</dbReference>
<evidence type="ECO:0000313" key="8">
    <source>
        <dbReference type="EMBL" id="KKG38280.1"/>
    </source>
</evidence>
<dbReference type="EMBL" id="JJQV01000134">
    <property type="protein sequence ID" value="KKH80477.1"/>
    <property type="molecule type" value="Genomic_DNA"/>
</dbReference>
<evidence type="ECO:0000313" key="76">
    <source>
        <dbReference type="Proteomes" id="UP000034195"/>
    </source>
</evidence>
<evidence type="ECO:0000313" key="23">
    <source>
        <dbReference type="EMBL" id="KKG87880.1"/>
    </source>
</evidence>
<dbReference type="EMBL" id="JJOT01000080">
    <property type="protein sequence ID" value="KKG01373.1"/>
    <property type="molecule type" value="Genomic_DNA"/>
</dbReference>
<dbReference type="EMBL" id="JJQI01000105">
    <property type="protein sequence ID" value="KKH36633.1"/>
    <property type="molecule type" value="Genomic_DNA"/>
</dbReference>
<evidence type="ECO:0000313" key="41">
    <source>
        <dbReference type="EMBL" id="KKH56296.1"/>
    </source>
</evidence>
<evidence type="ECO:0000313" key="50">
    <source>
        <dbReference type="EMBL" id="KKH82154.1"/>
    </source>
</evidence>
<dbReference type="Proteomes" id="UP000034668">
    <property type="component" value="Unassembled WGS sequence"/>
</dbReference>
<dbReference type="EMBL" id="JJPJ01000080">
    <property type="protein sequence ID" value="KKG61592.1"/>
    <property type="molecule type" value="Genomic_DNA"/>
</dbReference>
<dbReference type="EMBL" id="JJQG01000076">
    <property type="protein sequence ID" value="KKH39113.1"/>
    <property type="molecule type" value="Genomic_DNA"/>
</dbReference>
<evidence type="ECO:0000313" key="63">
    <source>
        <dbReference type="Proteomes" id="UP000033889"/>
    </source>
</evidence>
<evidence type="ECO:0000313" key="107">
    <source>
        <dbReference type="Proteomes" id="UP000034921"/>
    </source>
</evidence>
<evidence type="ECO:0000313" key="51">
    <source>
        <dbReference type="EMBL" id="KKH83214.1"/>
    </source>
</evidence>
<evidence type="ECO:0000313" key="43">
    <source>
        <dbReference type="EMBL" id="KKH57379.1"/>
    </source>
</evidence>
<evidence type="ECO:0000313" key="89">
    <source>
        <dbReference type="Proteomes" id="UP000034450"/>
    </source>
</evidence>
<evidence type="ECO:0000313" key="111">
    <source>
        <dbReference type="Proteomes" id="UP000034950"/>
    </source>
</evidence>
<evidence type="ECO:0000313" key="88">
    <source>
        <dbReference type="Proteomes" id="UP000034424"/>
    </source>
</evidence>
<evidence type="ECO:0000313" key="28">
    <source>
        <dbReference type="EMBL" id="KKH06136.1"/>
    </source>
</evidence>
<dbReference type="EMBL" id="JJQM01000040">
    <property type="protein sequence ID" value="KKH57379.1"/>
    <property type="molecule type" value="Genomic_DNA"/>
</dbReference>
<evidence type="ECO:0000313" key="99">
    <source>
        <dbReference type="Proteomes" id="UP000034672"/>
    </source>
</evidence>
<dbReference type="EMBL" id="JJRA01000075">
    <property type="protein sequence ID" value="KKI03830.1"/>
    <property type="molecule type" value="Genomic_DNA"/>
</dbReference>
<dbReference type="Proteomes" id="UP000034021">
    <property type="component" value="Unassembled WGS sequence"/>
</dbReference>
<evidence type="ECO:0000313" key="5">
    <source>
        <dbReference type="EMBL" id="KKG31131.1"/>
    </source>
</evidence>
<dbReference type="EMBL" id="JJPX01000027">
    <property type="protein sequence ID" value="KKH13284.1"/>
    <property type="molecule type" value="Genomic_DNA"/>
</dbReference>
<evidence type="ECO:0000313" key="57">
    <source>
        <dbReference type="EMBL" id="QCR16286.1"/>
    </source>
</evidence>
<dbReference type="Proteomes" id="UP000034925">
    <property type="component" value="Unassembled WGS sequence"/>
</dbReference>
<evidence type="ECO:0000313" key="26">
    <source>
        <dbReference type="EMBL" id="KKG98031.1"/>
    </source>
</evidence>
<evidence type="ECO:0000313" key="20">
    <source>
        <dbReference type="EMBL" id="KKG81185.1"/>
    </source>
</evidence>
<evidence type="ECO:0000313" key="58">
    <source>
        <dbReference type="Proteomes" id="UP000033814"/>
    </source>
</evidence>
<evidence type="ECO:0000313" key="52">
    <source>
        <dbReference type="EMBL" id="KKH88201.1"/>
    </source>
</evidence>
<dbReference type="EMBL" id="JJPH01000124">
    <property type="protein sequence ID" value="KKG48667.1"/>
    <property type="molecule type" value="Genomic_DNA"/>
</dbReference>
<evidence type="ECO:0000313" key="42">
    <source>
        <dbReference type="EMBL" id="KKH57317.1"/>
    </source>
</evidence>
<dbReference type="EMBL" id="JJQE01000040">
    <property type="protein sequence ID" value="KKH30961.1"/>
    <property type="molecule type" value="Genomic_DNA"/>
</dbReference>
<evidence type="ECO:0000313" key="18">
    <source>
        <dbReference type="EMBL" id="KKG73192.1"/>
    </source>
</evidence>
<dbReference type="EMBL" id="JJQR01000085">
    <property type="protein sequence ID" value="KKH74766.1"/>
    <property type="molecule type" value="Genomic_DNA"/>
</dbReference>
<evidence type="ECO:0000313" key="96">
    <source>
        <dbReference type="Proteomes" id="UP000034657"/>
    </source>
</evidence>
<dbReference type="Proteomes" id="UP000034692">
    <property type="component" value="Unassembled WGS sequence"/>
</dbReference>
<dbReference type="Proteomes" id="UP000034817">
    <property type="component" value="Unassembled WGS sequence"/>
</dbReference>
<dbReference type="EMBL" id="JJPA01000042">
    <property type="protein sequence ID" value="KKG36675.1"/>
    <property type="molecule type" value="Genomic_DNA"/>
</dbReference>
<evidence type="ECO:0000313" key="66">
    <source>
        <dbReference type="Proteomes" id="UP000034001"/>
    </source>
</evidence>
<gene>
    <name evidence="57" type="ORF">DKM28_09900</name>
    <name evidence="6" type="ORF">DU30_15575</name>
    <name evidence="3" type="ORF">DU31_20035</name>
    <name evidence="13" type="ORF">DU33_04505</name>
    <name evidence="4" type="ORF">DU34_02405</name>
    <name evidence="8" type="ORF">DU35_05450</name>
    <name evidence="11" type="ORF">DU36_19680</name>
    <name evidence="36" type="ORF">DU37_02655</name>
    <name evidence="12" type="ORF">DU38_19430</name>
    <name evidence="9" type="ORF">DU39_01230</name>
    <name evidence="2" type="ORF">DU40_09375</name>
    <name evidence="10" type="ORF">DU41_00720</name>
    <name evidence="29" type="ORF">DU42_06685</name>
    <name evidence="17" type="ORF">DU43_19260</name>
    <name evidence="31" type="ORF">DU44_17015</name>
    <name evidence="15" type="ORF">DU45_17140</name>
    <name evidence="18" type="ORF">DU46_07920</name>
    <name evidence="1" type="ORF">DU47_05320</name>
    <name evidence="33" type="ORF">DU48_17560</name>
    <name evidence="5" type="ORF">DU49_19915</name>
    <name evidence="37" type="ORF">DU50_02215</name>
    <name evidence="28" type="ORF">DU51_08040</name>
    <name evidence="7" type="ORF">DU52_19185</name>
    <name evidence="39" type="ORF">DU54_06770</name>
    <name evidence="20" type="ORF">DU55_17200</name>
    <name evidence="27" type="ORF">DU56_01855</name>
    <name evidence="24" type="ORF">DU57_09040</name>
    <name evidence="35" type="ORF">DU58_02215</name>
    <name evidence="22" type="ORF">DU59_09585</name>
    <name evidence="34" type="ORF">DU60_00640</name>
    <name evidence="21" type="ORF">DU61_06015</name>
    <name evidence="30" type="ORF">DU62_08350</name>
    <name evidence="19" type="ORF">DU63_18625</name>
    <name evidence="14" type="ORF">DU64_09120</name>
    <name evidence="32" type="ORF">DU65_18470</name>
    <name evidence="25" type="ORF">DU66_12185</name>
    <name evidence="16" type="ORF">DU67_17770</name>
    <name evidence="26" type="ORF">DU68_01795</name>
    <name evidence="23" type="ORF">DU69_08120</name>
    <name evidence="38" type="ORF">DU71_16715</name>
    <name evidence="41" type="ORF">DU72_19850</name>
    <name evidence="44" type="ORF">DU73_16560</name>
    <name evidence="42" type="ORF">DU74_06595</name>
    <name evidence="45" type="ORF">DU75_19040</name>
    <name evidence="43" type="ORF">DU76_06980</name>
    <name evidence="47" type="ORF">DU77_03240</name>
    <name evidence="51" type="ORF">DU78_17195</name>
    <name evidence="53" type="ORF">DU79_15265</name>
    <name evidence="50" type="ORF">DU80_01525</name>
    <name evidence="55" type="ORF">DU81_02720</name>
    <name evidence="49" type="ORF">DU82_18000</name>
    <name evidence="56" type="ORF">DU83_00590</name>
    <name evidence="54" type="ORF">DU84_03275</name>
    <name evidence="40" type="ORF">DU85_20405</name>
    <name evidence="48" type="ORF">DU86_04270</name>
    <name evidence="46" type="ORF">DU87_14425</name>
    <name evidence="52" type="ORF">DU88_02395</name>
</gene>
<dbReference type="Proteomes" id="UP000034733">
    <property type="component" value="Unassembled WGS sequence"/>
</dbReference>
<dbReference type="Proteomes" id="UP000034409">
    <property type="component" value="Unassembled WGS sequence"/>
</dbReference>
<dbReference type="Proteomes" id="UP000033889">
    <property type="component" value="Unassembled WGS sequence"/>
</dbReference>
<dbReference type="Proteomes" id="UP000034468">
    <property type="component" value="Unassembled WGS sequence"/>
</dbReference>
<dbReference type="Proteomes" id="UP000033987">
    <property type="component" value="Unassembled WGS sequence"/>
</dbReference>
<evidence type="ECO:0000313" key="60">
    <source>
        <dbReference type="Proteomes" id="UP000033864"/>
    </source>
</evidence>
<dbReference type="EMBL" id="CP029709">
    <property type="protein sequence ID" value="QCR16286.1"/>
    <property type="molecule type" value="Genomic_DNA"/>
</dbReference>
<dbReference type="EMBL" id="JJPL01000024">
    <property type="protein sequence ID" value="KKG67688.1"/>
    <property type="molecule type" value="Genomic_DNA"/>
</dbReference>
<dbReference type="Proteomes" id="UP000034151">
    <property type="component" value="Unassembled WGS sequence"/>
</dbReference>
<evidence type="ECO:0000313" key="87">
    <source>
        <dbReference type="Proteomes" id="UP000034409"/>
    </source>
</evidence>
<evidence type="ECO:0000313" key="40">
    <source>
        <dbReference type="EMBL" id="KKH43760.1"/>
    </source>
</evidence>
<dbReference type="EMBL" id="JJQT01000012">
    <property type="protein sequence ID" value="KKH83214.1"/>
    <property type="molecule type" value="Genomic_DNA"/>
</dbReference>
<dbReference type="EMBL" id="JJPS01000216">
    <property type="protein sequence ID" value="KKG84920.1"/>
    <property type="molecule type" value="Genomic_DNA"/>
</dbReference>
<evidence type="ECO:0000313" key="92">
    <source>
        <dbReference type="Proteomes" id="UP000034566"/>
    </source>
</evidence>
<dbReference type="EMBL" id="JJQC01000046">
    <property type="protein sequence ID" value="KKH23267.1"/>
    <property type="molecule type" value="Genomic_DNA"/>
</dbReference>
<dbReference type="EMBL" id="JJQK01000015">
    <property type="protein sequence ID" value="KKH56296.1"/>
    <property type="molecule type" value="Genomic_DNA"/>
</dbReference>
<evidence type="ECO:0000313" key="11">
    <source>
        <dbReference type="EMBL" id="KKG48667.1"/>
    </source>
</evidence>
<evidence type="ECO:0000313" key="24">
    <source>
        <dbReference type="EMBL" id="KKG90229.1"/>
    </source>
</evidence>
<dbReference type="EMBL" id="JJPN01000055">
    <property type="protein sequence ID" value="KKG73192.1"/>
    <property type="molecule type" value="Genomic_DNA"/>
</dbReference>
<evidence type="ECO:0000313" key="14">
    <source>
        <dbReference type="EMBL" id="KKG61592.1"/>
    </source>
</evidence>
<evidence type="ECO:0000313" key="46">
    <source>
        <dbReference type="EMBL" id="KKH70260.1"/>
    </source>
</evidence>
<evidence type="ECO:0000313" key="109">
    <source>
        <dbReference type="Proteomes" id="UP000034937"/>
    </source>
</evidence>
<dbReference type="EMBL" id="JJPC01000137">
    <property type="protein sequence ID" value="KKG31658.1"/>
    <property type="molecule type" value="Genomic_DNA"/>
</dbReference>
<dbReference type="Proteomes" id="UP000034597">
    <property type="component" value="Unassembled WGS sequence"/>
</dbReference>
<dbReference type="EMBL" id="JJPW01000078">
    <property type="protein sequence ID" value="KKG98946.1"/>
    <property type="molecule type" value="Genomic_DNA"/>
</dbReference>
<evidence type="ECO:0000313" key="19">
    <source>
        <dbReference type="EMBL" id="KKG75783.1"/>
    </source>
</evidence>
<evidence type="ECO:0000313" key="83">
    <source>
        <dbReference type="Proteomes" id="UP000034298"/>
    </source>
</evidence>
<evidence type="ECO:0000313" key="49">
    <source>
        <dbReference type="EMBL" id="KKH80477.1"/>
    </source>
</evidence>
<evidence type="ECO:0000313" key="67">
    <source>
        <dbReference type="Proteomes" id="UP000034021"/>
    </source>
</evidence>
<evidence type="ECO:0000313" key="30">
    <source>
        <dbReference type="EMBL" id="KKH14784.1"/>
    </source>
</evidence>
<evidence type="ECO:0000313" key="4">
    <source>
        <dbReference type="EMBL" id="KKG14567.1"/>
    </source>
</evidence>
<dbReference type="EMBL" id="JJQD01000006">
    <property type="protein sequence ID" value="KKH33238.1"/>
    <property type="molecule type" value="Genomic_DNA"/>
</dbReference>
<evidence type="ECO:0000313" key="27">
    <source>
        <dbReference type="EMBL" id="KKG98946.1"/>
    </source>
</evidence>
<evidence type="ECO:0000313" key="64">
    <source>
        <dbReference type="Proteomes" id="UP000033933"/>
    </source>
</evidence>
<dbReference type="Proteomes" id="UP000034921">
    <property type="component" value="Unassembled WGS sequence"/>
</dbReference>
<evidence type="ECO:0000313" key="10">
    <source>
        <dbReference type="EMBL" id="KKG47328.1"/>
    </source>
</evidence>
<evidence type="ECO:0000313" key="17">
    <source>
        <dbReference type="EMBL" id="KKG69697.1"/>
    </source>
</evidence>
<evidence type="ECO:0000313" key="6">
    <source>
        <dbReference type="EMBL" id="KKG31658.1"/>
    </source>
</evidence>
<dbReference type="Proteomes" id="UP000034195">
    <property type="component" value="Unassembled WGS sequence"/>
</dbReference>
<dbReference type="Proteomes" id="UP000034074">
    <property type="component" value="Unassembled WGS sequence"/>
</dbReference>
<dbReference type="EMBL" id="JJQU01000198">
    <property type="protein sequence ID" value="KKH82154.1"/>
    <property type="molecule type" value="Genomic_DNA"/>
</dbReference>
<evidence type="ECO:0000313" key="102">
    <source>
        <dbReference type="Proteomes" id="UP000034758"/>
    </source>
</evidence>
<dbReference type="Proteomes" id="UP000034450">
    <property type="component" value="Unassembled WGS sequence"/>
</dbReference>
<dbReference type="Proteomes" id="UP000034188">
    <property type="component" value="Unassembled WGS sequence"/>
</dbReference>
<evidence type="ECO:0000313" key="34">
    <source>
        <dbReference type="EMBL" id="KKH30961.1"/>
    </source>
</evidence>
<evidence type="ECO:0000313" key="97">
    <source>
        <dbReference type="Proteomes" id="UP000034667"/>
    </source>
</evidence>
<evidence type="ECO:0000313" key="72">
    <source>
        <dbReference type="Proteomes" id="UP000034142"/>
    </source>
</evidence>
<dbReference type="Proteomes" id="UP000034040">
    <property type="component" value="Unassembled WGS sequence"/>
</dbReference>
<evidence type="ECO:0000313" key="54">
    <source>
        <dbReference type="EMBL" id="KKH93967.1"/>
    </source>
</evidence>
<evidence type="ECO:0000313" key="71">
    <source>
        <dbReference type="Proteomes" id="UP000034074"/>
    </source>
</evidence>
<dbReference type="Proteomes" id="UP000034566">
    <property type="component" value="Unassembled WGS sequence"/>
</dbReference>
<evidence type="ECO:0000313" key="65">
    <source>
        <dbReference type="Proteomes" id="UP000033987"/>
    </source>
</evidence>
<dbReference type="EMBL" id="JJQF01000025">
    <property type="protein sequence ID" value="KKH33823.1"/>
    <property type="molecule type" value="Genomic_DNA"/>
</dbReference>
<dbReference type="Proteomes" id="UP000034279">
    <property type="component" value="Unassembled WGS sequence"/>
</dbReference>
<dbReference type="Proteomes" id="UP000034232">
    <property type="component" value="Unassembled WGS sequence"/>
</dbReference>
<evidence type="ECO:0000313" key="86">
    <source>
        <dbReference type="Proteomes" id="UP000034399"/>
    </source>
</evidence>
<evidence type="ECO:0000313" key="75">
    <source>
        <dbReference type="Proteomes" id="UP000034188"/>
    </source>
</evidence>
<dbReference type="Proteomes" id="UP000034387">
    <property type="component" value="Unassembled WGS sequence"/>
</dbReference>
<evidence type="ECO:0000313" key="70">
    <source>
        <dbReference type="Proteomes" id="UP000034064"/>
    </source>
</evidence>
<dbReference type="Proteomes" id="UP000033814">
    <property type="component" value="Unassembled WGS sequence"/>
</dbReference>
<dbReference type="PATRIC" id="fig|2209.39.peg.320"/>
<dbReference type="EMBL" id="JJPP01000049">
    <property type="protein sequence ID" value="KKG81185.1"/>
    <property type="molecule type" value="Genomic_DNA"/>
</dbReference>
<protein>
    <submittedName>
        <fullName evidence="23">Uncharacterized protein</fullName>
    </submittedName>
</protein>
<dbReference type="Proteomes" id="UP000034227">
    <property type="component" value="Unassembled WGS sequence"/>
</dbReference>
<evidence type="ECO:0000313" key="39">
    <source>
        <dbReference type="EMBL" id="KKH39113.1"/>
    </source>
</evidence>
<dbReference type="EMBL" id="JJPE01000028">
    <property type="protein sequence ID" value="KKG47328.1"/>
    <property type="molecule type" value="Genomic_DNA"/>
</dbReference>
<evidence type="ECO:0000313" key="48">
    <source>
        <dbReference type="EMBL" id="KKH74766.1"/>
    </source>
</evidence>
<evidence type="ECO:0000313" key="104">
    <source>
        <dbReference type="Proteomes" id="UP000034820"/>
    </source>
</evidence>
<evidence type="ECO:0000313" key="3">
    <source>
        <dbReference type="EMBL" id="KKG08028.1"/>
    </source>
</evidence>